<dbReference type="Pfam" id="PF13568">
    <property type="entry name" value="OMP_b-brl_2"/>
    <property type="match status" value="1"/>
</dbReference>
<evidence type="ECO:0000256" key="1">
    <source>
        <dbReference type="SAM" id="SignalP"/>
    </source>
</evidence>
<dbReference type="EMBL" id="JAGETZ010000006">
    <property type="protein sequence ID" value="MBO2010334.1"/>
    <property type="molecule type" value="Genomic_DNA"/>
</dbReference>
<protein>
    <submittedName>
        <fullName evidence="3">PorT family protein</fullName>
    </submittedName>
</protein>
<name>A0ABS3QGG2_9BACT</name>
<organism evidence="3 4">
    <name type="scientific">Hymenobacter negativus</name>
    <dbReference type="NCBI Taxonomy" id="2795026"/>
    <lineage>
        <taxon>Bacteria</taxon>
        <taxon>Pseudomonadati</taxon>
        <taxon>Bacteroidota</taxon>
        <taxon>Cytophagia</taxon>
        <taxon>Cytophagales</taxon>
        <taxon>Hymenobacteraceae</taxon>
        <taxon>Hymenobacter</taxon>
    </lineage>
</organism>
<dbReference type="RefSeq" id="WP_208175962.1">
    <property type="nucleotide sequence ID" value="NZ_JAGETZ010000006.1"/>
</dbReference>
<comment type="caution">
    <text evidence="3">The sequence shown here is derived from an EMBL/GenBank/DDBJ whole genome shotgun (WGS) entry which is preliminary data.</text>
</comment>
<keyword evidence="4" id="KW-1185">Reference proteome</keyword>
<gene>
    <name evidence="3" type="ORF">J4E00_14830</name>
</gene>
<dbReference type="Proteomes" id="UP000664369">
    <property type="component" value="Unassembled WGS sequence"/>
</dbReference>
<feature type="domain" description="Outer membrane protein beta-barrel" evidence="2">
    <location>
        <begin position="19"/>
        <end position="234"/>
    </location>
</feature>
<feature type="signal peptide" evidence="1">
    <location>
        <begin position="1"/>
        <end position="20"/>
    </location>
</feature>
<dbReference type="InterPro" id="IPR025665">
    <property type="entry name" value="Beta-barrel_OMP_2"/>
</dbReference>
<proteinExistence type="predicted"/>
<feature type="chain" id="PRO_5047015349" evidence="1">
    <location>
        <begin position="21"/>
        <end position="264"/>
    </location>
</feature>
<evidence type="ECO:0000313" key="4">
    <source>
        <dbReference type="Proteomes" id="UP000664369"/>
    </source>
</evidence>
<accession>A0ABS3QGG2</accession>
<evidence type="ECO:0000259" key="2">
    <source>
        <dbReference type="Pfam" id="PF13568"/>
    </source>
</evidence>
<evidence type="ECO:0000313" key="3">
    <source>
        <dbReference type="EMBL" id="MBO2010334.1"/>
    </source>
</evidence>
<reference evidence="3 4" key="1">
    <citation type="submission" date="2021-03" db="EMBL/GenBank/DDBJ databases">
        <authorList>
            <person name="Kim M.K."/>
        </authorList>
    </citation>
    <scope>NUCLEOTIDE SEQUENCE [LARGE SCALE GENOMIC DNA]</scope>
    <source>
        <strain evidence="3 4">BT442</strain>
    </source>
</reference>
<keyword evidence="1" id="KW-0732">Signal</keyword>
<sequence length="264" mass="27950">MKNLFTALFLTAATATTVQAQTTVSFGPRLGLNISNFSYKYGNIPAGLSNEASAIAGVQVGGTLNVGFGKFAFQPSLLFSQKGAELKFSAVDNTNVPYVTTITYTATPKLNYLEVPLNFVYTSDTDNGFQVFAGPYVAFGVGGNGSSKLAITSNDPDVLMSGAVNSFPIALTIEYGSKQNANTQLDDALNNGLASSPEVIATFRRFDAGLNAGLGYRVGPFQAQIGYSLGLLNLTPNDPDGNDTDGKIYNRGFQLTANYFFGNK</sequence>